<evidence type="ECO:0000256" key="1">
    <source>
        <dbReference type="ARBA" id="ARBA00001913"/>
    </source>
</evidence>
<keyword evidence="5" id="KW-0378">Hydrolase</keyword>
<dbReference type="PANTHER" id="PTHR42693:SF42">
    <property type="entry name" value="ARYLSULFATASE G"/>
    <property type="match status" value="1"/>
</dbReference>
<dbReference type="GO" id="GO:0004065">
    <property type="term" value="F:arylsulfatase activity"/>
    <property type="evidence" value="ECO:0007669"/>
    <property type="project" value="TreeGrafter"/>
</dbReference>
<dbReference type="SUPFAM" id="SSF53649">
    <property type="entry name" value="Alkaline phosphatase-like"/>
    <property type="match status" value="1"/>
</dbReference>
<comment type="cofactor">
    <cofactor evidence="1">
        <name>Ca(2+)</name>
        <dbReference type="ChEBI" id="CHEBI:29108"/>
    </cofactor>
</comment>
<keyword evidence="9" id="KW-1185">Reference proteome</keyword>
<dbReference type="Pfam" id="PF00884">
    <property type="entry name" value="Sulfatase"/>
    <property type="match status" value="1"/>
</dbReference>
<evidence type="ECO:0000256" key="2">
    <source>
        <dbReference type="ARBA" id="ARBA00008779"/>
    </source>
</evidence>
<dbReference type="EMBL" id="FNGV01000002">
    <property type="protein sequence ID" value="SDL68296.1"/>
    <property type="molecule type" value="Genomic_DNA"/>
</dbReference>
<dbReference type="PROSITE" id="PS00149">
    <property type="entry name" value="SULFATASE_2"/>
    <property type="match status" value="1"/>
</dbReference>
<comment type="similarity">
    <text evidence="2">Belongs to the sulfatase family.</text>
</comment>
<evidence type="ECO:0000256" key="4">
    <source>
        <dbReference type="ARBA" id="ARBA00022729"/>
    </source>
</evidence>
<dbReference type="Proteomes" id="UP000199440">
    <property type="component" value="Unassembled WGS sequence"/>
</dbReference>
<organism evidence="8 9">
    <name type="scientific">Kriegella aquimaris</name>
    <dbReference type="NCBI Taxonomy" id="192904"/>
    <lineage>
        <taxon>Bacteria</taxon>
        <taxon>Pseudomonadati</taxon>
        <taxon>Bacteroidota</taxon>
        <taxon>Flavobacteriia</taxon>
        <taxon>Flavobacteriales</taxon>
        <taxon>Flavobacteriaceae</taxon>
        <taxon>Kriegella</taxon>
    </lineage>
</organism>
<reference evidence="8 9" key="1">
    <citation type="submission" date="2016-10" db="EMBL/GenBank/DDBJ databases">
        <authorList>
            <person name="de Groot N.N."/>
        </authorList>
    </citation>
    <scope>NUCLEOTIDE SEQUENCE [LARGE SCALE GENOMIC DNA]</scope>
    <source>
        <strain evidence="8 9">DSM 19886</strain>
    </source>
</reference>
<proteinExistence type="inferred from homology"/>
<keyword evidence="3" id="KW-0479">Metal-binding</keyword>
<gene>
    <name evidence="8" type="ORF">SAMN04488514_102324</name>
</gene>
<evidence type="ECO:0000313" key="8">
    <source>
        <dbReference type="EMBL" id="SDL68296.1"/>
    </source>
</evidence>
<dbReference type="InterPro" id="IPR000917">
    <property type="entry name" value="Sulfatase_N"/>
</dbReference>
<dbReference type="OrthoDB" id="9764377at2"/>
<dbReference type="InterPro" id="IPR017850">
    <property type="entry name" value="Alkaline_phosphatase_core_sf"/>
</dbReference>
<evidence type="ECO:0000313" key="9">
    <source>
        <dbReference type="Proteomes" id="UP000199440"/>
    </source>
</evidence>
<dbReference type="InterPro" id="IPR050738">
    <property type="entry name" value="Sulfatase"/>
</dbReference>
<feature type="domain" description="Sulfatase N-terminal" evidence="7">
    <location>
        <begin position="34"/>
        <end position="372"/>
    </location>
</feature>
<dbReference type="Gene3D" id="3.30.1120.10">
    <property type="match status" value="1"/>
</dbReference>
<dbReference type="Gene3D" id="3.40.720.10">
    <property type="entry name" value="Alkaline Phosphatase, subunit A"/>
    <property type="match status" value="1"/>
</dbReference>
<dbReference type="AlphaFoldDB" id="A0A1G9M248"/>
<accession>A0A1G9M248</accession>
<evidence type="ECO:0000256" key="5">
    <source>
        <dbReference type="ARBA" id="ARBA00022801"/>
    </source>
</evidence>
<evidence type="ECO:0000259" key="7">
    <source>
        <dbReference type="Pfam" id="PF00884"/>
    </source>
</evidence>
<dbReference type="STRING" id="192904.SAMN04488514_102324"/>
<dbReference type="PANTHER" id="PTHR42693">
    <property type="entry name" value="ARYLSULFATASE FAMILY MEMBER"/>
    <property type="match status" value="1"/>
</dbReference>
<dbReference type="PROSITE" id="PS00523">
    <property type="entry name" value="SULFATASE_1"/>
    <property type="match status" value="1"/>
</dbReference>
<sequence length="489" mass="55019">MKDFLINSFIIIGLISANPLSIQAQTKSDKVKKPNIIFIMADDMGWTGLSGFGSDLHETPIIDKLSKEGMKFTSAYSAAAICTPTRASILTGKCPARLNMTTWHENAGPPPPNTEYKLLPPTTLPNLPLDEVTVAEMVKKAGYFTAHIGKWHLGDANHYPETQGFDINIGGTMWGMPQTYWYPFRGWRESDQEIRYVPGLDNIDGNNANVYLTDRLTDKAIEVIEAKKDSPFFLNLSYYNCHVPIEGKPDLINYFQNKLTSENIKLYHTNPGYAAMIASLDENIGRVFKAIRKAGIDDNTIIFFYSDNGGQVNSRVNIQNNYPLRSGKGSLYEGGIRVPLIIKWPGITKPGEVCDYPVSSIDILPTIHEMIGLTDEGNQVEEIDGVSMVPLLKNPSSTLDRAALYWHFPHYYPNTTPVSAIRKGKWKLLQFFEDNHLELYDLDSDLREDHNLADRYPDIAENLYHDLKVWRKASDAKLPSLNPQYVPAP</sequence>
<dbReference type="CDD" id="cd16144">
    <property type="entry name" value="ARS_like"/>
    <property type="match status" value="1"/>
</dbReference>
<name>A0A1G9M248_9FLAO</name>
<dbReference type="GO" id="GO:0046872">
    <property type="term" value="F:metal ion binding"/>
    <property type="evidence" value="ECO:0007669"/>
    <property type="project" value="UniProtKB-KW"/>
</dbReference>
<dbReference type="RefSeq" id="WP_089886723.1">
    <property type="nucleotide sequence ID" value="NZ_FNGV01000002.1"/>
</dbReference>
<keyword evidence="4" id="KW-0732">Signal</keyword>
<protein>
    <submittedName>
        <fullName evidence="8">Arylsulfatase A</fullName>
    </submittedName>
</protein>
<keyword evidence="6" id="KW-0106">Calcium</keyword>
<dbReference type="InterPro" id="IPR024607">
    <property type="entry name" value="Sulfatase_CS"/>
</dbReference>
<evidence type="ECO:0000256" key="3">
    <source>
        <dbReference type="ARBA" id="ARBA00022723"/>
    </source>
</evidence>
<evidence type="ECO:0000256" key="6">
    <source>
        <dbReference type="ARBA" id="ARBA00022837"/>
    </source>
</evidence>